<dbReference type="SUPFAM" id="SSF81342">
    <property type="entry name" value="Transmembrane di-heme cytochromes"/>
    <property type="match status" value="1"/>
</dbReference>
<evidence type="ECO:0000256" key="5">
    <source>
        <dbReference type="ARBA" id="ARBA00023136"/>
    </source>
</evidence>
<accession>A0ABT5QGB9</accession>
<evidence type="ECO:0000256" key="1">
    <source>
        <dbReference type="ARBA" id="ARBA00004651"/>
    </source>
</evidence>
<name>A0ABT5QGB9_9GAMM</name>
<comment type="caution">
    <text evidence="8">The sequence shown here is derived from an EMBL/GenBank/DDBJ whole genome shotgun (WGS) entry which is preliminary data.</text>
</comment>
<dbReference type="Pfam" id="PF01292">
    <property type="entry name" value="Ni_hydr_CYTB"/>
    <property type="match status" value="1"/>
</dbReference>
<evidence type="ECO:0000256" key="4">
    <source>
        <dbReference type="ARBA" id="ARBA00022989"/>
    </source>
</evidence>
<feature type="domain" description="Cytochrome b561 bacterial/Ni-hydrogenase" evidence="7">
    <location>
        <begin position="21"/>
        <end position="181"/>
    </location>
</feature>
<evidence type="ECO:0000313" key="8">
    <source>
        <dbReference type="EMBL" id="MDD1779899.1"/>
    </source>
</evidence>
<keyword evidence="2" id="KW-1003">Cell membrane</keyword>
<feature type="transmembrane region" description="Helical" evidence="6">
    <location>
        <begin position="26"/>
        <end position="44"/>
    </location>
</feature>
<comment type="subcellular location">
    <subcellularLocation>
        <location evidence="1">Cell membrane</location>
        <topology evidence="1">Multi-pass membrane protein</topology>
    </subcellularLocation>
</comment>
<dbReference type="Proteomes" id="UP001149821">
    <property type="component" value="Unassembled WGS sequence"/>
</dbReference>
<organism evidence="8 9">
    <name type="scientific">Enterovibrio qingdaonensis</name>
    <dbReference type="NCBI Taxonomy" id="2899818"/>
    <lineage>
        <taxon>Bacteria</taxon>
        <taxon>Pseudomonadati</taxon>
        <taxon>Pseudomonadota</taxon>
        <taxon>Gammaproteobacteria</taxon>
        <taxon>Vibrionales</taxon>
        <taxon>Vibrionaceae</taxon>
        <taxon>Enterovibrio</taxon>
    </lineage>
</organism>
<feature type="transmembrane region" description="Helical" evidence="6">
    <location>
        <begin position="127"/>
        <end position="147"/>
    </location>
</feature>
<evidence type="ECO:0000256" key="6">
    <source>
        <dbReference type="SAM" id="Phobius"/>
    </source>
</evidence>
<evidence type="ECO:0000256" key="2">
    <source>
        <dbReference type="ARBA" id="ARBA00022475"/>
    </source>
</evidence>
<gene>
    <name evidence="8" type="ORF">LRP49_01700</name>
</gene>
<keyword evidence="9" id="KW-1185">Reference proteome</keyword>
<reference evidence="8" key="1">
    <citation type="submission" date="2021-12" db="EMBL/GenBank/DDBJ databases">
        <title>Enterovibrio ZSDZ35 sp. nov. and Enterovibrio ZSDZ42 sp. nov., isolated from coastal seawater in Qingdao.</title>
        <authorList>
            <person name="Zhang P."/>
        </authorList>
    </citation>
    <scope>NUCLEOTIDE SEQUENCE</scope>
    <source>
        <strain evidence="8">ZSDZ35</strain>
    </source>
</reference>
<dbReference type="InterPro" id="IPR016174">
    <property type="entry name" value="Di-haem_cyt_TM"/>
</dbReference>
<evidence type="ECO:0000256" key="3">
    <source>
        <dbReference type="ARBA" id="ARBA00022692"/>
    </source>
</evidence>
<dbReference type="InterPro" id="IPR011577">
    <property type="entry name" value="Cyt_b561_bac/Ni-Hgenase"/>
</dbReference>
<keyword evidence="5 6" id="KW-0472">Membrane</keyword>
<keyword evidence="3 6" id="KW-0812">Transmembrane</keyword>
<keyword evidence="4 6" id="KW-1133">Transmembrane helix</keyword>
<evidence type="ECO:0000259" key="7">
    <source>
        <dbReference type="Pfam" id="PF01292"/>
    </source>
</evidence>
<feature type="transmembrane region" description="Helical" evidence="6">
    <location>
        <begin position="64"/>
        <end position="82"/>
    </location>
</feature>
<proteinExistence type="predicted"/>
<dbReference type="RefSeq" id="WP_274139743.1">
    <property type="nucleotide sequence ID" value="NZ_JAJUBB010000001.1"/>
</dbReference>
<feature type="transmembrane region" description="Helical" evidence="6">
    <location>
        <begin position="167"/>
        <end position="186"/>
    </location>
</feature>
<evidence type="ECO:0000313" key="9">
    <source>
        <dbReference type="Proteomes" id="UP001149821"/>
    </source>
</evidence>
<dbReference type="EMBL" id="JAJUBB010000001">
    <property type="protein sequence ID" value="MDD1779899.1"/>
    <property type="molecule type" value="Genomic_DNA"/>
</dbReference>
<sequence>MKSVSNKSVWKGLSYLFSNLPKVEKWFHFVVVAWVIAQLLSSFGMHVHGDTPASALTLVDKFHMYSGIALAPISLIFFTLILKRRTIATMYPWLFMDFAVIKQDIQSLFKLQLPDARPKGLAATVEGLGLLALLLAIATGLLWYVFFTRDGSAPFLLSIHKTAVGAIEAYFYGHAIFALLHLINWMRK</sequence>
<protein>
    <submittedName>
        <fullName evidence="8">Cytochrome b/b6 domain-containing protein</fullName>
    </submittedName>
</protein>